<proteinExistence type="predicted"/>
<name>A0A812J9N4_9DINO</name>
<feature type="non-terminal residue" evidence="1">
    <location>
        <position position="1"/>
    </location>
</feature>
<gene>
    <name evidence="1" type="ORF">SNAT2548_LOCUS5566</name>
</gene>
<evidence type="ECO:0000313" key="2">
    <source>
        <dbReference type="Proteomes" id="UP000604046"/>
    </source>
</evidence>
<keyword evidence="2" id="KW-1185">Reference proteome</keyword>
<comment type="caution">
    <text evidence="1">The sequence shown here is derived from an EMBL/GenBank/DDBJ whole genome shotgun (WGS) entry which is preliminary data.</text>
</comment>
<evidence type="ECO:0000313" key="1">
    <source>
        <dbReference type="EMBL" id="CAE7197202.1"/>
    </source>
</evidence>
<dbReference type="Proteomes" id="UP000604046">
    <property type="component" value="Unassembled WGS sequence"/>
</dbReference>
<protein>
    <submittedName>
        <fullName evidence="1">Uncharacterized protein</fullName>
    </submittedName>
</protein>
<dbReference type="AlphaFoldDB" id="A0A812J9N4"/>
<dbReference type="EMBL" id="CAJNDS010000357">
    <property type="protein sequence ID" value="CAE7197202.1"/>
    <property type="molecule type" value="Genomic_DNA"/>
</dbReference>
<organism evidence="1 2">
    <name type="scientific">Symbiodinium natans</name>
    <dbReference type="NCBI Taxonomy" id="878477"/>
    <lineage>
        <taxon>Eukaryota</taxon>
        <taxon>Sar</taxon>
        <taxon>Alveolata</taxon>
        <taxon>Dinophyceae</taxon>
        <taxon>Suessiales</taxon>
        <taxon>Symbiodiniaceae</taxon>
        <taxon>Symbiodinium</taxon>
    </lineage>
</organism>
<sequence length="343" mass="37047">DDIRDATVIVAGEAPRRLHDCRSISGEDDASVAAPMRRFVLSFNCPLEVGQTNWIRLEVYDAGAGGATVGQLQMATAPLSGSFLVGHSGTWSAAIEARTATRSWTHICSRITAMRRPAADPAGQLELECWKHPWGWSTSESLQVLVRFRRPIGNVPELELNTSGLPRDVRGLQGTGFQVQVFTLEDGDADAIFFENVRAHSSCRDVPLEMFQVPRPPDVAVKPVRVVSEGILGAYGGSSPIGYTYSSGLVPILHSAMPASVTADDNLTLVISNIQSYNSTGWIEDLQVVLGEDAGHCKDLHEVSEDQGNITIICRLDNARAGVPGPLVRLYRSRDTGVATITV</sequence>
<dbReference type="OrthoDB" id="414469at2759"/>
<reference evidence="1" key="1">
    <citation type="submission" date="2021-02" db="EMBL/GenBank/DDBJ databases">
        <authorList>
            <person name="Dougan E. K."/>
            <person name="Rhodes N."/>
            <person name="Thang M."/>
            <person name="Chan C."/>
        </authorList>
    </citation>
    <scope>NUCLEOTIDE SEQUENCE</scope>
</reference>
<accession>A0A812J9N4</accession>